<dbReference type="OrthoDB" id="60033at2759"/>
<feature type="compositionally biased region" description="Polar residues" evidence="7">
    <location>
        <begin position="1079"/>
        <end position="1094"/>
    </location>
</feature>
<feature type="domain" description="Histidine kinase" evidence="9">
    <location>
        <begin position="493"/>
        <end position="587"/>
    </location>
</feature>
<evidence type="ECO:0000259" key="9">
    <source>
        <dbReference type="PROSITE" id="PS50109"/>
    </source>
</evidence>
<evidence type="ECO:0000256" key="8">
    <source>
        <dbReference type="SAM" id="Phobius"/>
    </source>
</evidence>
<dbReference type="InterPro" id="IPR005467">
    <property type="entry name" value="His_kinase_dom"/>
</dbReference>
<dbReference type="InterPro" id="IPR011006">
    <property type="entry name" value="CheY-like_superfamily"/>
</dbReference>
<keyword evidence="12" id="KW-1185">Reference proteome</keyword>
<dbReference type="InParanoid" id="I7LWS5"/>
<evidence type="ECO:0000313" key="11">
    <source>
        <dbReference type="EMBL" id="EAS02764.1"/>
    </source>
</evidence>
<dbReference type="Gene3D" id="1.10.287.130">
    <property type="match status" value="1"/>
</dbReference>
<dbReference type="GeneID" id="7836863"/>
<feature type="region of interest" description="Disordered" evidence="7">
    <location>
        <begin position="1074"/>
        <end position="1094"/>
    </location>
</feature>
<dbReference type="InterPro" id="IPR004358">
    <property type="entry name" value="Sig_transdc_His_kin-like_C"/>
</dbReference>
<dbReference type="PANTHER" id="PTHR43047">
    <property type="entry name" value="TWO-COMPONENT HISTIDINE PROTEIN KINASE"/>
    <property type="match status" value="1"/>
</dbReference>
<dbReference type="Proteomes" id="UP000009168">
    <property type="component" value="Unassembled WGS sequence"/>
</dbReference>
<feature type="transmembrane region" description="Helical" evidence="8">
    <location>
        <begin position="208"/>
        <end position="225"/>
    </location>
</feature>
<keyword evidence="4" id="KW-0808">Transferase</keyword>
<name>I7LWS5_TETTS</name>
<evidence type="ECO:0000256" key="5">
    <source>
        <dbReference type="ARBA" id="ARBA00022777"/>
    </source>
</evidence>
<feature type="region of interest" description="Disordered" evidence="7">
    <location>
        <begin position="272"/>
        <end position="291"/>
    </location>
</feature>
<dbReference type="SMART" id="SM00448">
    <property type="entry name" value="REC"/>
    <property type="match status" value="1"/>
</dbReference>
<gene>
    <name evidence="11" type="ORF">TTHERM_00348540</name>
</gene>
<dbReference type="Gene3D" id="3.30.565.10">
    <property type="entry name" value="Histidine kinase-like ATPase, C-terminal domain"/>
    <property type="match status" value="1"/>
</dbReference>
<feature type="region of interest" description="Disordered" evidence="7">
    <location>
        <begin position="305"/>
        <end position="343"/>
    </location>
</feature>
<feature type="compositionally biased region" description="Low complexity" evidence="7">
    <location>
        <begin position="324"/>
        <end position="343"/>
    </location>
</feature>
<feature type="transmembrane region" description="Helical" evidence="8">
    <location>
        <begin position="59"/>
        <end position="77"/>
    </location>
</feature>
<dbReference type="GO" id="GO:0000155">
    <property type="term" value="F:phosphorelay sensor kinase activity"/>
    <property type="evidence" value="ECO:0007669"/>
    <property type="project" value="InterPro"/>
</dbReference>
<dbReference type="STRING" id="312017.I7LWS5"/>
<sequence>MLNPYLLHYKDQYLCEEYENQRKQQQRKFNQLIGWSIIGFQAVQWIKLSLNGYTSTQDFPLIILTCMTVLLCLYGFYSNQKNSLKAIKYFFISTISLNSQFVCSSYTDYFLYQKQISMLLQGWIFGYSFIIQMLVLPSWYQKLLIITQATTILAIKISTLAEPSSQDTQFAELILVSFLIIALFYLYEKYEKQNFQNLYEQKKSLQEWKNLLNFTISSSIFVIVPEQPNKHKLRFWNQTFHEKFGQIENNEFFNIIQKIAIKEHKFCGQSKKGSFTQSQKDNKNHSQSNTDLQKNIVIENAENNEFHPNSSFKSSKNYKHIHPNSSSSSSSVNSQGQGSFASSSSNLLKKIDLIYQQLKQNRMNEQEKDQNVNTIKSFCPQIEEKYHNCLFKYSVVLNKDQEQQQQEYNNKYKGDCNNQYNKQVNNNSKKSQETTTKENTTKVNINQYYDIKLIGCYWDNQDAVMVIMDDISEKIINERLKETDEYKDQMLATVTHDLKTPLNGIIIMIKTLIESSQHTEEEMKVMKMVLQNANLLLSMIQDILDYSQIKRNVLNLAPDRFKIEEVLEEVYELFSIQAQEKGLELRIVKDGVLCNNQSSYQNSNQIQYQNNFNLQIQSPQGSKLISYFRNQNRQKTIGYKIQHLNNNEDQQGSHDSSIKFFRNTKKKLSEFYIRATSQNNSSNNDSSSVLIKQNKKNSPKKNETDNKGAGILPHNHQKQINLLENELKDSIIDNSKQDSVYSSQYGGVMNNKEVESEAEITLDHKSELIEQFNLNDENTKQEEQSYATYLDQKKYNPRFQNQSSNLLKFSIDLMSSGKNNTEVYSDKRRIKQILINLVGNALKFTERGSISIEYNVISDRNLVEIVVRDTGVGISESLQPKLFKVYSTFDHNNGSNRHGVGLGLAICKKLAQQLGPEKNIKLTSTKGDGSSFSFLIYQDIGLAIKKYKQKLNTYSEDEESQQINDQVVEKQQLKNSQSKDIMENQDKQQKLDDIDGVANLKTKCEISPNLTAITSDQVYELNTNYTNRLKKNLSIVCPKVSFEDYTLISNSQRQLVNDKNNLDNLNEFLKNQDKEKEGNNIQSHRNSKYNSHNNTEIGQMSYQQKKFQSKDENYQFGSELQLEQSCIFDSLDIDEHKTDQKQAVIQFQHQLGMINDQVNKNIKQKYSLNKISQQSSMYLQGRDIKNFQSSTFSAFIQQNEQNSPQNTKNYRQNQSVQQFDQFLTLKQNVQNSDTLSSPKSCLTFYNFSNFKGLPLNEQQQSQQAKVFDSGLKITRTNSQSIPSVQLTFQQSQKHNSKISNSQSSLHYQHQSYIYEFKRPVNILIVDDTTFNLIALKAMLKKVRNINLIVDAYNGKEALEKFKQNKFDLVLMDINMPIMDGQESMRHMRSYEKEQYYKSQKRYNSKHSSYYSPLQKLNSSRNEEGTFTQYQQSIIYGEVSDNQIAETNDDFTSKYKKVINLCQNQDQQNQIGISEIQNRNIQDQNAQKQENAQTNKQPTFQGLSPAYSNSPLNRKGQILKQGQRQSRRIKTATIEESPRAIFENGSPGLNQQLMLQKQIQGHIQTSSQSFSRNNLNSGNNSKVYWNAIIFAVTAYDQQQDIQKYLQAGANAHISKPIKLENLFSVINKFF</sequence>
<keyword evidence="3 6" id="KW-0597">Phosphoprotein</keyword>
<feature type="transmembrane region" description="Helical" evidence="8">
    <location>
        <begin position="168"/>
        <end position="187"/>
    </location>
</feature>
<feature type="modified residue" description="4-aspartylphosphate" evidence="6">
    <location>
        <position position="1372"/>
    </location>
</feature>
<dbReference type="Pfam" id="PF00072">
    <property type="entry name" value="Response_reg"/>
    <property type="match status" value="1"/>
</dbReference>
<evidence type="ECO:0000256" key="7">
    <source>
        <dbReference type="SAM" id="MobiDB-lite"/>
    </source>
</evidence>
<feature type="region of interest" description="Disordered" evidence="7">
    <location>
        <begin position="678"/>
        <end position="715"/>
    </location>
</feature>
<keyword evidence="5 11" id="KW-0418">Kinase</keyword>
<proteinExistence type="predicted"/>
<evidence type="ECO:0000259" key="10">
    <source>
        <dbReference type="PROSITE" id="PS50110"/>
    </source>
</evidence>
<feature type="transmembrane region" description="Helical" evidence="8">
    <location>
        <begin position="32"/>
        <end position="53"/>
    </location>
</feature>
<dbReference type="InterPro" id="IPR036097">
    <property type="entry name" value="HisK_dim/P_sf"/>
</dbReference>
<dbReference type="Gene3D" id="3.40.50.2300">
    <property type="match status" value="2"/>
</dbReference>
<evidence type="ECO:0000313" key="12">
    <source>
        <dbReference type="Proteomes" id="UP000009168"/>
    </source>
</evidence>
<dbReference type="EMBL" id="GG662523">
    <property type="protein sequence ID" value="EAS02764.1"/>
    <property type="molecule type" value="Genomic_DNA"/>
</dbReference>
<evidence type="ECO:0000256" key="6">
    <source>
        <dbReference type="PROSITE-ProRule" id="PRU00169"/>
    </source>
</evidence>
<feature type="transmembrane region" description="Helical" evidence="8">
    <location>
        <begin position="118"/>
        <end position="136"/>
    </location>
</feature>
<dbReference type="HOGENOM" id="CLU_252290_0_0_1"/>
<dbReference type="GO" id="GO:0009927">
    <property type="term" value="F:histidine phosphotransfer kinase activity"/>
    <property type="evidence" value="ECO:0007669"/>
    <property type="project" value="TreeGrafter"/>
</dbReference>
<dbReference type="GO" id="GO:0005886">
    <property type="term" value="C:plasma membrane"/>
    <property type="evidence" value="ECO:0007669"/>
    <property type="project" value="TreeGrafter"/>
</dbReference>
<dbReference type="PROSITE" id="PS50110">
    <property type="entry name" value="RESPONSE_REGULATORY"/>
    <property type="match status" value="1"/>
</dbReference>
<feature type="compositionally biased region" description="Polar residues" evidence="7">
    <location>
        <begin position="1482"/>
        <end position="1511"/>
    </location>
</feature>
<evidence type="ECO:0000256" key="4">
    <source>
        <dbReference type="ARBA" id="ARBA00022679"/>
    </source>
</evidence>
<dbReference type="PRINTS" id="PR00344">
    <property type="entry name" value="BCTRLSENSOR"/>
</dbReference>
<dbReference type="SMART" id="SM00388">
    <property type="entry name" value="HisKA"/>
    <property type="match status" value="1"/>
</dbReference>
<dbReference type="Pfam" id="PF02518">
    <property type="entry name" value="HATPase_c"/>
    <property type="match status" value="1"/>
</dbReference>
<feature type="compositionally biased region" description="Polar residues" evidence="7">
    <location>
        <begin position="305"/>
        <end position="315"/>
    </location>
</feature>
<evidence type="ECO:0000256" key="2">
    <source>
        <dbReference type="ARBA" id="ARBA00012438"/>
    </source>
</evidence>
<dbReference type="InterPro" id="IPR003661">
    <property type="entry name" value="HisK_dim/P_dom"/>
</dbReference>
<evidence type="ECO:0000256" key="3">
    <source>
        <dbReference type="ARBA" id="ARBA00022553"/>
    </source>
</evidence>
<comment type="catalytic activity">
    <reaction evidence="1">
        <text>ATP + protein L-histidine = ADP + protein N-phospho-L-histidine.</text>
        <dbReference type="EC" id="2.7.13.3"/>
    </reaction>
</comment>
<dbReference type="SUPFAM" id="SSF52172">
    <property type="entry name" value="CheY-like"/>
    <property type="match status" value="2"/>
</dbReference>
<dbReference type="PROSITE" id="PS50109">
    <property type="entry name" value="HIS_KIN"/>
    <property type="match status" value="2"/>
</dbReference>
<dbReference type="InterPro" id="IPR003594">
    <property type="entry name" value="HATPase_dom"/>
</dbReference>
<feature type="compositionally biased region" description="Low complexity" evidence="7">
    <location>
        <begin position="678"/>
        <end position="688"/>
    </location>
</feature>
<feature type="domain" description="Response regulatory" evidence="10">
    <location>
        <begin position="1321"/>
        <end position="1629"/>
    </location>
</feature>
<reference evidence="12" key="1">
    <citation type="journal article" date="2006" name="PLoS Biol.">
        <title>Macronuclear genome sequence of the ciliate Tetrahymena thermophila, a model eukaryote.</title>
        <authorList>
            <person name="Eisen J.A."/>
            <person name="Coyne R.S."/>
            <person name="Wu M."/>
            <person name="Wu D."/>
            <person name="Thiagarajan M."/>
            <person name="Wortman J.R."/>
            <person name="Badger J.H."/>
            <person name="Ren Q."/>
            <person name="Amedeo P."/>
            <person name="Jones K.M."/>
            <person name="Tallon L.J."/>
            <person name="Delcher A.L."/>
            <person name="Salzberg S.L."/>
            <person name="Silva J.C."/>
            <person name="Haas B.J."/>
            <person name="Majoros W.H."/>
            <person name="Farzad M."/>
            <person name="Carlton J.M."/>
            <person name="Smith R.K. Jr."/>
            <person name="Garg J."/>
            <person name="Pearlman R.E."/>
            <person name="Karrer K.M."/>
            <person name="Sun L."/>
            <person name="Manning G."/>
            <person name="Elde N.C."/>
            <person name="Turkewitz A.P."/>
            <person name="Asai D.J."/>
            <person name="Wilkes D.E."/>
            <person name="Wang Y."/>
            <person name="Cai H."/>
            <person name="Collins K."/>
            <person name="Stewart B.A."/>
            <person name="Lee S.R."/>
            <person name="Wilamowska K."/>
            <person name="Weinberg Z."/>
            <person name="Ruzzo W.L."/>
            <person name="Wloga D."/>
            <person name="Gaertig J."/>
            <person name="Frankel J."/>
            <person name="Tsao C.-C."/>
            <person name="Gorovsky M.A."/>
            <person name="Keeling P.J."/>
            <person name="Waller R.F."/>
            <person name="Patron N.J."/>
            <person name="Cherry J.M."/>
            <person name="Stover N.A."/>
            <person name="Krieger C.J."/>
            <person name="del Toro C."/>
            <person name="Ryder H.F."/>
            <person name="Williamson S.C."/>
            <person name="Barbeau R.A."/>
            <person name="Hamilton E.P."/>
            <person name="Orias E."/>
        </authorList>
    </citation>
    <scope>NUCLEOTIDE SEQUENCE [LARGE SCALE GENOMIC DNA]</scope>
    <source>
        <strain evidence="12">SB210</strain>
    </source>
</reference>
<feature type="region of interest" description="Disordered" evidence="7">
    <location>
        <begin position="1482"/>
        <end position="1527"/>
    </location>
</feature>
<feature type="domain" description="Histidine kinase" evidence="9">
    <location>
        <begin position="807"/>
        <end position="940"/>
    </location>
</feature>
<dbReference type="InterPro" id="IPR001789">
    <property type="entry name" value="Sig_transdc_resp-reg_receiver"/>
</dbReference>
<dbReference type="CDD" id="cd17546">
    <property type="entry name" value="REC_hyHK_CKI1_RcsC-like"/>
    <property type="match status" value="1"/>
</dbReference>
<organism evidence="11 12">
    <name type="scientific">Tetrahymena thermophila (strain SB210)</name>
    <dbReference type="NCBI Taxonomy" id="312017"/>
    <lineage>
        <taxon>Eukaryota</taxon>
        <taxon>Sar</taxon>
        <taxon>Alveolata</taxon>
        <taxon>Ciliophora</taxon>
        <taxon>Intramacronucleata</taxon>
        <taxon>Oligohymenophorea</taxon>
        <taxon>Hymenostomatida</taxon>
        <taxon>Tetrahymenina</taxon>
        <taxon>Tetrahymenidae</taxon>
        <taxon>Tetrahymena</taxon>
    </lineage>
</organism>
<evidence type="ECO:0000256" key="1">
    <source>
        <dbReference type="ARBA" id="ARBA00000085"/>
    </source>
</evidence>
<dbReference type="EC" id="2.7.13.3" evidence="2"/>
<keyword evidence="8" id="KW-0812">Transmembrane</keyword>
<keyword evidence="8" id="KW-0472">Membrane</keyword>
<dbReference type="SUPFAM" id="SSF55874">
    <property type="entry name" value="ATPase domain of HSP90 chaperone/DNA topoisomerase II/histidine kinase"/>
    <property type="match status" value="1"/>
</dbReference>
<dbReference type="RefSeq" id="XP_001023009.1">
    <property type="nucleotide sequence ID" value="XM_001023009.2"/>
</dbReference>
<accession>I7LWS5</accession>
<dbReference type="InterPro" id="IPR036890">
    <property type="entry name" value="HATPase_C_sf"/>
</dbReference>
<dbReference type="SMART" id="SM00387">
    <property type="entry name" value="HATPase_c"/>
    <property type="match status" value="1"/>
</dbReference>
<dbReference type="eggNOG" id="KOG0519">
    <property type="taxonomic scope" value="Eukaryota"/>
</dbReference>
<dbReference type="KEGG" id="tet:TTHERM_00348540"/>
<keyword evidence="8" id="KW-1133">Transmembrane helix</keyword>
<dbReference type="Pfam" id="PF00512">
    <property type="entry name" value="HisKA"/>
    <property type="match status" value="1"/>
</dbReference>
<protein>
    <recommendedName>
        <fullName evidence="2">histidine kinase</fullName>
        <ecNumber evidence="2">2.7.13.3</ecNumber>
    </recommendedName>
</protein>
<dbReference type="CDD" id="cd00082">
    <property type="entry name" value="HisKA"/>
    <property type="match status" value="1"/>
</dbReference>
<dbReference type="SUPFAM" id="SSF47384">
    <property type="entry name" value="Homodimeric domain of signal transducing histidine kinase"/>
    <property type="match status" value="1"/>
</dbReference>